<feature type="region of interest" description="Disordered" evidence="3">
    <location>
        <begin position="1"/>
        <end position="26"/>
    </location>
</feature>
<keyword evidence="6" id="KW-1185">Reference proteome</keyword>
<dbReference type="InterPro" id="IPR051257">
    <property type="entry name" value="Diverse_CBS-Domain"/>
</dbReference>
<dbReference type="Proteomes" id="UP000318478">
    <property type="component" value="Unassembled WGS sequence"/>
</dbReference>
<keyword evidence="5" id="KW-0560">Oxidoreductase</keyword>
<keyword evidence="1 2" id="KW-0129">CBS domain</keyword>
<accession>A0A5C5XSK0</accession>
<dbReference type="InterPro" id="IPR000644">
    <property type="entry name" value="CBS_dom"/>
</dbReference>
<comment type="caution">
    <text evidence="5">The sequence shown here is derived from an EMBL/GenBank/DDBJ whole genome shotgun (WGS) entry which is preliminary data.</text>
</comment>
<dbReference type="AlphaFoldDB" id="A0A5C5XSK0"/>
<dbReference type="PANTHER" id="PTHR43080:SF2">
    <property type="entry name" value="CBS DOMAIN-CONTAINING PROTEIN"/>
    <property type="match status" value="1"/>
</dbReference>
<dbReference type="EMBL" id="SJPO01000018">
    <property type="protein sequence ID" value="TWT65894.1"/>
    <property type="molecule type" value="Genomic_DNA"/>
</dbReference>
<dbReference type="GO" id="GO:0003938">
    <property type="term" value="F:IMP dehydrogenase activity"/>
    <property type="evidence" value="ECO:0007669"/>
    <property type="project" value="UniProtKB-EC"/>
</dbReference>
<protein>
    <submittedName>
        <fullName evidence="5">Inosine-5'-monophosphate dehydrogenase</fullName>
        <ecNumber evidence="5">1.1.1.205</ecNumber>
    </submittedName>
</protein>
<reference evidence="5 6" key="1">
    <citation type="submission" date="2019-02" db="EMBL/GenBank/DDBJ databases">
        <title>Deep-cultivation of Planctomycetes and their phenomic and genomic characterization uncovers novel biology.</title>
        <authorList>
            <person name="Wiegand S."/>
            <person name="Jogler M."/>
            <person name="Boedeker C."/>
            <person name="Pinto D."/>
            <person name="Vollmers J."/>
            <person name="Rivas-Marin E."/>
            <person name="Kohn T."/>
            <person name="Peeters S.H."/>
            <person name="Heuer A."/>
            <person name="Rast P."/>
            <person name="Oberbeckmann S."/>
            <person name="Bunk B."/>
            <person name="Jeske O."/>
            <person name="Meyerdierks A."/>
            <person name="Storesund J.E."/>
            <person name="Kallscheuer N."/>
            <person name="Luecker S."/>
            <person name="Lage O.M."/>
            <person name="Pohl T."/>
            <person name="Merkel B.J."/>
            <person name="Hornburger P."/>
            <person name="Mueller R.-W."/>
            <person name="Bruemmer F."/>
            <person name="Labrenz M."/>
            <person name="Spormann A.M."/>
            <person name="Op Den Camp H."/>
            <person name="Overmann J."/>
            <person name="Amann R."/>
            <person name="Jetten M.S.M."/>
            <person name="Mascher T."/>
            <person name="Medema M.H."/>
            <person name="Devos D.P."/>
            <person name="Kaster A.-K."/>
            <person name="Ovreas L."/>
            <person name="Rohde M."/>
            <person name="Galperin M.Y."/>
            <person name="Jogler C."/>
        </authorList>
    </citation>
    <scope>NUCLEOTIDE SEQUENCE [LARGE SCALE GENOMIC DNA]</scope>
    <source>
        <strain evidence="5 6">Pla123a</strain>
    </source>
</reference>
<gene>
    <name evidence="5" type="primary">guaB_4</name>
    <name evidence="5" type="ORF">Pla123a_48050</name>
</gene>
<evidence type="ECO:0000313" key="5">
    <source>
        <dbReference type="EMBL" id="TWT65894.1"/>
    </source>
</evidence>
<feature type="domain" description="CBS" evidence="4">
    <location>
        <begin position="15"/>
        <end position="71"/>
    </location>
</feature>
<feature type="domain" description="CBS" evidence="4">
    <location>
        <begin position="79"/>
        <end position="137"/>
    </location>
</feature>
<dbReference type="PROSITE" id="PS51371">
    <property type="entry name" value="CBS"/>
    <property type="match status" value="2"/>
</dbReference>
<sequence>MDFQLSLSSESVGATQPDPPLATTPDEPLANVLGLLRAQKQAAVMICEGPQLVGIFTERDALKLLAAGSDLSAPVSSAMSTDLMTIAKDTTVGAAIRLMSEGGYRHLPVVDGDRSPSGVVAVRGIVHYLVEHFPDAVYTQSPSGDRPHAEREGA</sequence>
<proteinExistence type="predicted"/>
<dbReference type="OrthoDB" id="5295985at2"/>
<evidence type="ECO:0000256" key="1">
    <source>
        <dbReference type="ARBA" id="ARBA00023122"/>
    </source>
</evidence>
<dbReference type="Gene3D" id="3.10.580.10">
    <property type="entry name" value="CBS-domain"/>
    <property type="match status" value="1"/>
</dbReference>
<evidence type="ECO:0000313" key="6">
    <source>
        <dbReference type="Proteomes" id="UP000318478"/>
    </source>
</evidence>
<evidence type="ECO:0000259" key="4">
    <source>
        <dbReference type="PROSITE" id="PS51371"/>
    </source>
</evidence>
<dbReference type="SMART" id="SM00116">
    <property type="entry name" value="CBS"/>
    <property type="match status" value="2"/>
</dbReference>
<dbReference type="EC" id="1.1.1.205" evidence="5"/>
<dbReference type="SUPFAM" id="SSF54631">
    <property type="entry name" value="CBS-domain pair"/>
    <property type="match status" value="1"/>
</dbReference>
<organism evidence="5 6">
    <name type="scientific">Posidoniimonas polymericola</name>
    <dbReference type="NCBI Taxonomy" id="2528002"/>
    <lineage>
        <taxon>Bacteria</taxon>
        <taxon>Pseudomonadati</taxon>
        <taxon>Planctomycetota</taxon>
        <taxon>Planctomycetia</taxon>
        <taxon>Pirellulales</taxon>
        <taxon>Lacipirellulaceae</taxon>
        <taxon>Posidoniimonas</taxon>
    </lineage>
</organism>
<feature type="compositionally biased region" description="Polar residues" evidence="3">
    <location>
        <begin position="1"/>
        <end position="14"/>
    </location>
</feature>
<evidence type="ECO:0000256" key="3">
    <source>
        <dbReference type="SAM" id="MobiDB-lite"/>
    </source>
</evidence>
<evidence type="ECO:0000256" key="2">
    <source>
        <dbReference type="PROSITE-ProRule" id="PRU00703"/>
    </source>
</evidence>
<dbReference type="Pfam" id="PF00571">
    <property type="entry name" value="CBS"/>
    <property type="match status" value="2"/>
</dbReference>
<dbReference type="PANTHER" id="PTHR43080">
    <property type="entry name" value="CBS DOMAIN-CONTAINING PROTEIN CBSX3, MITOCHONDRIAL"/>
    <property type="match status" value="1"/>
</dbReference>
<dbReference type="InterPro" id="IPR046342">
    <property type="entry name" value="CBS_dom_sf"/>
</dbReference>
<name>A0A5C5XSK0_9BACT</name>
<dbReference type="RefSeq" id="WP_146591730.1">
    <property type="nucleotide sequence ID" value="NZ_SJPO01000018.1"/>
</dbReference>